<reference evidence="2 4" key="2">
    <citation type="submission" date="2019-03" db="EMBL/GenBank/DDBJ databases">
        <title>Genomic Encyclopedia of Type Strains, Phase IV (KMG-IV): sequencing the most valuable type-strain genomes for metagenomic binning, comparative biology and taxonomic classification.</title>
        <authorList>
            <person name="Goeker M."/>
        </authorList>
    </citation>
    <scope>NUCLEOTIDE SEQUENCE [LARGE SCALE GENOMIC DNA]</scope>
    <source>
        <strain evidence="2 4">DSM 17481</strain>
    </source>
</reference>
<keyword evidence="4" id="KW-1185">Reference proteome</keyword>
<dbReference type="AlphaFoldDB" id="A0A379AY40"/>
<organism evidence="1 3">
    <name type="scientific">Avibacterium gallinarum</name>
    <name type="common">Pasteurella gallinarum</name>
    <dbReference type="NCBI Taxonomy" id="755"/>
    <lineage>
        <taxon>Bacteria</taxon>
        <taxon>Pseudomonadati</taxon>
        <taxon>Pseudomonadota</taxon>
        <taxon>Gammaproteobacteria</taxon>
        <taxon>Pasteurellales</taxon>
        <taxon>Pasteurellaceae</taxon>
        <taxon>Avibacterium</taxon>
    </lineage>
</organism>
<proteinExistence type="predicted"/>
<dbReference type="RefSeq" id="WP_123772520.1">
    <property type="nucleotide sequence ID" value="NZ_PQVJ01000010.1"/>
</dbReference>
<evidence type="ECO:0000313" key="1">
    <source>
        <dbReference type="EMBL" id="SUB26672.1"/>
    </source>
</evidence>
<evidence type="ECO:0000313" key="3">
    <source>
        <dbReference type="Proteomes" id="UP000255113"/>
    </source>
</evidence>
<sequence>MSVRQAAEYCALSNHSQIVIWLQRVKKYQKYGINGLIRQPNRKKNVMRLPKRPVKTDEKELLL</sequence>
<gene>
    <name evidence="2" type="ORF">EV689_101201</name>
    <name evidence="1" type="ORF">NCTC11188_01032</name>
</gene>
<dbReference type="Proteomes" id="UP000255113">
    <property type="component" value="Unassembled WGS sequence"/>
</dbReference>
<protein>
    <submittedName>
        <fullName evidence="1">Uncharacterized protein</fullName>
    </submittedName>
</protein>
<evidence type="ECO:0000313" key="2">
    <source>
        <dbReference type="EMBL" id="TDP30173.1"/>
    </source>
</evidence>
<dbReference type="Proteomes" id="UP000294683">
    <property type="component" value="Unassembled WGS sequence"/>
</dbReference>
<evidence type="ECO:0000313" key="4">
    <source>
        <dbReference type="Proteomes" id="UP000294683"/>
    </source>
</evidence>
<accession>A0A379AY40</accession>
<dbReference type="EMBL" id="SNXJ01000001">
    <property type="protein sequence ID" value="TDP30173.1"/>
    <property type="molecule type" value="Genomic_DNA"/>
</dbReference>
<name>A0A379AY40_AVIGA</name>
<dbReference type="EMBL" id="UGSQ01000003">
    <property type="protein sequence ID" value="SUB26672.1"/>
    <property type="molecule type" value="Genomic_DNA"/>
</dbReference>
<reference evidence="1 3" key="1">
    <citation type="submission" date="2018-06" db="EMBL/GenBank/DDBJ databases">
        <authorList>
            <consortium name="Pathogen Informatics"/>
            <person name="Doyle S."/>
        </authorList>
    </citation>
    <scope>NUCLEOTIDE SEQUENCE [LARGE SCALE GENOMIC DNA]</scope>
    <source>
        <strain evidence="1 3">NCTC11188</strain>
    </source>
</reference>